<dbReference type="PANTHER" id="PTHR43537:SF24">
    <property type="entry name" value="GLUCONATE OPERON TRANSCRIPTIONAL REPRESSOR"/>
    <property type="match status" value="1"/>
</dbReference>
<dbReference type="PANTHER" id="PTHR43537">
    <property type="entry name" value="TRANSCRIPTIONAL REGULATOR, GNTR FAMILY"/>
    <property type="match status" value="1"/>
</dbReference>
<dbReference type="GeneID" id="95458178"/>
<keyword evidence="6" id="KW-1185">Reference proteome</keyword>
<accession>A0ABX6BM88</accession>
<dbReference type="EMBL" id="CP023693">
    <property type="protein sequence ID" value="QEV36040.1"/>
    <property type="molecule type" value="Genomic_DNA"/>
</dbReference>
<dbReference type="SMART" id="SM00345">
    <property type="entry name" value="HTH_GNTR"/>
    <property type="match status" value="1"/>
</dbReference>
<gene>
    <name evidence="5" type="ORF">CP977_30925</name>
</gene>
<keyword evidence="3" id="KW-0804">Transcription</keyword>
<keyword evidence="1" id="KW-0805">Transcription regulation</keyword>
<reference evidence="5 6" key="1">
    <citation type="submission" date="2017-09" db="EMBL/GenBank/DDBJ databases">
        <authorList>
            <person name="Lee N."/>
            <person name="Cho B.-K."/>
        </authorList>
    </citation>
    <scope>NUCLEOTIDE SEQUENCE [LARGE SCALE GENOMIC DNA]</scope>
    <source>
        <strain evidence="5 6">ATCC 19740</strain>
    </source>
</reference>
<evidence type="ECO:0000259" key="4">
    <source>
        <dbReference type="PROSITE" id="PS50949"/>
    </source>
</evidence>
<dbReference type="Proteomes" id="UP000326029">
    <property type="component" value="Chromosome"/>
</dbReference>
<keyword evidence="2" id="KW-0238">DNA-binding</keyword>
<dbReference type="InterPro" id="IPR036388">
    <property type="entry name" value="WH-like_DNA-bd_sf"/>
</dbReference>
<evidence type="ECO:0000256" key="3">
    <source>
        <dbReference type="ARBA" id="ARBA00023163"/>
    </source>
</evidence>
<feature type="domain" description="HTH gntR-type" evidence="4">
    <location>
        <begin position="17"/>
        <end position="84"/>
    </location>
</feature>
<evidence type="ECO:0000256" key="1">
    <source>
        <dbReference type="ARBA" id="ARBA00023015"/>
    </source>
</evidence>
<dbReference type="Gene3D" id="1.10.10.10">
    <property type="entry name" value="Winged helix-like DNA-binding domain superfamily/Winged helix DNA-binding domain"/>
    <property type="match status" value="1"/>
</dbReference>
<dbReference type="InterPro" id="IPR000524">
    <property type="entry name" value="Tscrpt_reg_HTH_GntR"/>
</dbReference>
<dbReference type="InterPro" id="IPR008920">
    <property type="entry name" value="TF_FadR/GntR_C"/>
</dbReference>
<evidence type="ECO:0000256" key="2">
    <source>
        <dbReference type="ARBA" id="ARBA00023125"/>
    </source>
</evidence>
<dbReference type="InterPro" id="IPR011711">
    <property type="entry name" value="GntR_C"/>
</dbReference>
<evidence type="ECO:0000313" key="6">
    <source>
        <dbReference type="Proteomes" id="UP000326029"/>
    </source>
</evidence>
<organism evidence="5 6">
    <name type="scientific">Streptomyces cinereoruber</name>
    <dbReference type="NCBI Taxonomy" id="67260"/>
    <lineage>
        <taxon>Bacteria</taxon>
        <taxon>Bacillati</taxon>
        <taxon>Actinomycetota</taxon>
        <taxon>Actinomycetes</taxon>
        <taxon>Kitasatosporales</taxon>
        <taxon>Streptomycetaceae</taxon>
        <taxon>Streptomyces</taxon>
    </lineage>
</organism>
<name>A0ABX6BM88_9ACTN</name>
<dbReference type="SUPFAM" id="SSF48008">
    <property type="entry name" value="GntR ligand-binding domain-like"/>
    <property type="match status" value="1"/>
</dbReference>
<dbReference type="Pfam" id="PF07729">
    <property type="entry name" value="FCD"/>
    <property type="match status" value="1"/>
</dbReference>
<dbReference type="Gene3D" id="1.20.120.530">
    <property type="entry name" value="GntR ligand-binding domain-like"/>
    <property type="match status" value="1"/>
</dbReference>
<proteinExistence type="predicted"/>
<dbReference type="RefSeq" id="WP_152371235.1">
    <property type="nucleotide sequence ID" value="NZ_CP023693.1"/>
</dbReference>
<evidence type="ECO:0000313" key="5">
    <source>
        <dbReference type="EMBL" id="QEV36040.1"/>
    </source>
</evidence>
<dbReference type="Pfam" id="PF00392">
    <property type="entry name" value="GntR"/>
    <property type="match status" value="1"/>
</dbReference>
<dbReference type="PROSITE" id="PS50949">
    <property type="entry name" value="HTH_GNTR"/>
    <property type="match status" value="1"/>
</dbReference>
<dbReference type="InterPro" id="IPR036390">
    <property type="entry name" value="WH_DNA-bd_sf"/>
</dbReference>
<dbReference type="SUPFAM" id="SSF46785">
    <property type="entry name" value="Winged helix' DNA-binding domain"/>
    <property type="match status" value="1"/>
</dbReference>
<protein>
    <submittedName>
        <fullName evidence="5">GntR family transcriptional regulator</fullName>
    </submittedName>
</protein>
<sequence>MAVDRADTERGRSSRHRPLPAEVAGHVRELIISGAVRPGEFLRIERVAEAVGVSSTPAREGLLILKAEGLVRLVPRRGFVVTPFTRQDVRDLFWAQAQLSARLAARAAQRISPEGIARLESTHHAYQDAVDSGAAVLVADLGHAFHREINLSADSRRLTLLLGSVVKHLPNRFYAAIEGQVAATRIEHPLLLDSLRRRQAHRAGALMERHILAGADRLVEVLEGRGLWRDGDEPA</sequence>
<dbReference type="SMART" id="SM00895">
    <property type="entry name" value="FCD"/>
    <property type="match status" value="1"/>
</dbReference>